<protein>
    <recommendedName>
        <fullName evidence="5">DUF2254 domain-containing protein</fullName>
    </recommendedName>
</protein>
<evidence type="ECO:0000256" key="2">
    <source>
        <dbReference type="SAM" id="Phobius"/>
    </source>
</evidence>
<reference evidence="4" key="1">
    <citation type="submission" date="2016-11" db="EMBL/GenBank/DDBJ databases">
        <authorList>
            <person name="Shukria A."/>
            <person name="Stevens D.C."/>
        </authorList>
    </citation>
    <scope>NUCLEOTIDE SEQUENCE [LARGE SCALE GENOMIC DNA]</scope>
    <source>
        <strain evidence="4">Cbfe23</strain>
    </source>
</reference>
<feature type="region of interest" description="Disordered" evidence="1">
    <location>
        <begin position="171"/>
        <end position="190"/>
    </location>
</feature>
<keyword evidence="2" id="KW-0472">Membrane</keyword>
<dbReference type="EMBL" id="MPIN01000003">
    <property type="protein sequence ID" value="OJH39977.1"/>
    <property type="molecule type" value="Genomic_DNA"/>
</dbReference>
<name>A0A1L9BCI4_9BACT</name>
<dbReference type="STRING" id="83449.BON30_12930"/>
<comment type="caution">
    <text evidence="3">The sequence shown here is derived from an EMBL/GenBank/DDBJ whole genome shotgun (WGS) entry which is preliminary data.</text>
</comment>
<dbReference type="Proteomes" id="UP000182229">
    <property type="component" value="Unassembled WGS sequence"/>
</dbReference>
<proteinExistence type="predicted"/>
<feature type="transmembrane region" description="Helical" evidence="2">
    <location>
        <begin position="80"/>
        <end position="99"/>
    </location>
</feature>
<gene>
    <name evidence="3" type="ORF">BON30_12930</name>
</gene>
<evidence type="ECO:0000313" key="3">
    <source>
        <dbReference type="EMBL" id="OJH39977.1"/>
    </source>
</evidence>
<evidence type="ECO:0000313" key="4">
    <source>
        <dbReference type="Proteomes" id="UP000182229"/>
    </source>
</evidence>
<organism evidence="3 4">
    <name type="scientific">Cystobacter ferrugineus</name>
    <dbReference type="NCBI Taxonomy" id="83449"/>
    <lineage>
        <taxon>Bacteria</taxon>
        <taxon>Pseudomonadati</taxon>
        <taxon>Myxococcota</taxon>
        <taxon>Myxococcia</taxon>
        <taxon>Myxococcales</taxon>
        <taxon>Cystobacterineae</taxon>
        <taxon>Archangiaceae</taxon>
        <taxon>Cystobacter</taxon>
    </lineage>
</organism>
<dbReference type="AlphaFoldDB" id="A0A1L9BCI4"/>
<evidence type="ECO:0008006" key="5">
    <source>
        <dbReference type="Google" id="ProtNLM"/>
    </source>
</evidence>
<accession>A0A1L9BCI4</accession>
<sequence length="411" mass="45677">MAAIGFAQVSLRVDQRIEQNQEAWYLFYGQADSARELLSTIASSLMTFTGVVFSITILVLQIASSQFSPRVLRTFLEDRFTRFSMGMFVGSFTYAMVLLPEVREPTDQHPAFVPALSIFLAFVLVLLSVGVFVRYIHHMAHSIRAVHVIHRVADETRHSLARMYPEQAREPVAPVTVPRTPPDQEFPHDRPPGVVMAIEEAELLALACDRDVIIALVPMVGDFLPRGAPLFKVWGQGRLSLDELRDCVVVGEERTPYQDPAFGFRQLVDVAERALSPAINDPTTAVQALDQLHDLLRSLATRPFPAHLRVDTSGRLRLILPRPDWEGLVRLGLDEIREYGESSIQVARRLRAVLGDLLSVAPADRQAVLQEQLSLLEASARRGFHTEVERRSARLGSTQGQAPGSTPAPGP</sequence>
<feature type="region of interest" description="Disordered" evidence="1">
    <location>
        <begin position="387"/>
        <end position="411"/>
    </location>
</feature>
<keyword evidence="4" id="KW-1185">Reference proteome</keyword>
<feature type="transmembrane region" description="Helical" evidence="2">
    <location>
        <begin position="37"/>
        <end position="60"/>
    </location>
</feature>
<dbReference type="Pfam" id="PF10011">
    <property type="entry name" value="DUF2254"/>
    <property type="match status" value="1"/>
</dbReference>
<feature type="compositionally biased region" description="Polar residues" evidence="1">
    <location>
        <begin position="395"/>
        <end position="404"/>
    </location>
</feature>
<evidence type="ECO:0000256" key="1">
    <source>
        <dbReference type="SAM" id="MobiDB-lite"/>
    </source>
</evidence>
<dbReference type="InterPro" id="IPR018723">
    <property type="entry name" value="DUF2254_membrane"/>
</dbReference>
<reference evidence="3 4" key="2">
    <citation type="submission" date="2016-12" db="EMBL/GenBank/DDBJ databases">
        <title>Draft Genome Sequence of Cystobacter ferrugineus Strain Cbfe23.</title>
        <authorList>
            <person name="Akbar S."/>
            <person name="Dowd S.E."/>
            <person name="Stevens D.C."/>
        </authorList>
    </citation>
    <scope>NUCLEOTIDE SEQUENCE [LARGE SCALE GENOMIC DNA]</scope>
    <source>
        <strain evidence="3 4">Cbfe23</strain>
    </source>
</reference>
<feature type="transmembrane region" description="Helical" evidence="2">
    <location>
        <begin position="111"/>
        <end position="136"/>
    </location>
</feature>
<keyword evidence="2" id="KW-0812">Transmembrane</keyword>
<keyword evidence="2" id="KW-1133">Transmembrane helix</keyword>